<evidence type="ECO:0000259" key="8">
    <source>
        <dbReference type="PROSITE" id="PS50048"/>
    </source>
</evidence>
<sequence length="922" mass="104989">MQACRIRKRNRPSFVCQECRRRKTKCDKGRPSCKRCVQLGVVCSYPTEKIERDGGSTPSRDSRKSSHVMFDNVEVKERSSPHGSETSESPSLRFHSCSRFRADSSSGRLSLLGGGQISGRAAPPDGTLVLLADAQETLVSHGRMRYLHKPFSTLAVVQRDDYLRALFGSIWGFTLTDAYELHKSRARESRDESEKIDVNALLNCEHRIGREKPVQMFLKESIARRMTKDKRRTSSALENILFLYNLEDGFEDQAESEENYTPGLTHVLSELDKILPEAATLRPLLQHFYREVYPMFPVLDVLPFQKTVEEILVAEQGKTKFQIRLGTRFLRCKIETLAILVIILAIARESVDVNAEFKSHEINEILGPLDCLDSAPVLVNKMLALLNINRYPSENTLCCLLYLRIFKALSPEGSVLKLTPDSVMYLGSLFQYAVLLGLHKDPSLYRQVTDAALSDKAFFNYRRKLWLAVVSMRCYDLVPNGSGLVSLNACFKTSGQFNIFSNPSYLFTVLRDTDDKTKFDTPLHELMFKECQVEKEWTRLATLCVPDFGGSTLWEIENSWDRVERCVSRKFSLKNLESTCGSQTRTIEAMQCFGTQINISLTKVLISKTFNVNVTSRIIMMTTASALANYFESLCRNEPNDYAESFSRFYLTSFQHCMETIKLLKNALSEDPKGSQSLLSFETAPVVTHAILRTFLFLVGLIARLCFAQIKFAEKQSSHAYLYRAPPHADETEGQDSLASINASLQNIVRSLVHLISTRMASKYDVCIKIVEIMRYYLYLLEMNRMVEVACRMWNYALEGTPIPKIVRNSMLNKWGIELTNAATVKNDLYNSNVLECFDAEMMRDMHDFMHGLELNSLMQFSPESPDLVAPAQPTTIPDSATDDWQMLNSDILEYLNMLEEQPISGEMNWNVEQDSFLRTMS</sequence>
<dbReference type="SUPFAM" id="SSF57701">
    <property type="entry name" value="Zn2/Cys6 DNA-binding domain"/>
    <property type="match status" value="1"/>
</dbReference>
<dbReference type="GO" id="GO:0000981">
    <property type="term" value="F:DNA-binding transcription factor activity, RNA polymerase II-specific"/>
    <property type="evidence" value="ECO:0007669"/>
    <property type="project" value="InterPro"/>
</dbReference>
<evidence type="ECO:0000256" key="2">
    <source>
        <dbReference type="ARBA" id="ARBA00022833"/>
    </source>
</evidence>
<evidence type="ECO:0000313" key="10">
    <source>
        <dbReference type="Proteomes" id="UP000191024"/>
    </source>
</evidence>
<feature type="region of interest" description="Disordered" evidence="7">
    <location>
        <begin position="50"/>
        <end position="92"/>
    </location>
</feature>
<gene>
    <name evidence="9" type="ORF">LAMI_0F16248G</name>
</gene>
<dbReference type="PROSITE" id="PS00463">
    <property type="entry name" value="ZN2_CY6_FUNGAL_1"/>
    <property type="match status" value="1"/>
</dbReference>
<evidence type="ECO:0000256" key="7">
    <source>
        <dbReference type="SAM" id="MobiDB-lite"/>
    </source>
</evidence>
<keyword evidence="5" id="KW-0804">Transcription</keyword>
<dbReference type="PANTHER" id="PTHR31069">
    <property type="entry name" value="OLEATE-ACTIVATED TRANSCRIPTION FACTOR 1-RELATED"/>
    <property type="match status" value="1"/>
</dbReference>
<keyword evidence="10" id="KW-1185">Reference proteome</keyword>
<organism evidence="9 10">
    <name type="scientific">Lachancea mirantina</name>
    <dbReference type="NCBI Taxonomy" id="1230905"/>
    <lineage>
        <taxon>Eukaryota</taxon>
        <taxon>Fungi</taxon>
        <taxon>Dikarya</taxon>
        <taxon>Ascomycota</taxon>
        <taxon>Saccharomycotina</taxon>
        <taxon>Saccharomycetes</taxon>
        <taxon>Saccharomycetales</taxon>
        <taxon>Saccharomycetaceae</taxon>
        <taxon>Lachancea</taxon>
    </lineage>
</organism>
<feature type="compositionally biased region" description="Polar residues" evidence="7">
    <location>
        <begin position="81"/>
        <end position="90"/>
    </location>
</feature>
<dbReference type="InterPro" id="IPR036864">
    <property type="entry name" value="Zn2-C6_fun-type_DNA-bd_sf"/>
</dbReference>
<dbReference type="Proteomes" id="UP000191024">
    <property type="component" value="Chromosome F"/>
</dbReference>
<dbReference type="Pfam" id="PF00172">
    <property type="entry name" value="Zn_clus"/>
    <property type="match status" value="1"/>
</dbReference>
<keyword evidence="4" id="KW-0238">DNA-binding</keyword>
<dbReference type="AlphaFoldDB" id="A0A1G4K4U8"/>
<dbReference type="InterPro" id="IPR050675">
    <property type="entry name" value="OAF3"/>
</dbReference>
<evidence type="ECO:0000256" key="4">
    <source>
        <dbReference type="ARBA" id="ARBA00023125"/>
    </source>
</evidence>
<dbReference type="PANTHER" id="PTHR31069:SF29">
    <property type="entry name" value="OLEATE-ACTIVATED TRANSCRIPTION FACTOR 1-RELATED"/>
    <property type="match status" value="1"/>
</dbReference>
<evidence type="ECO:0000256" key="1">
    <source>
        <dbReference type="ARBA" id="ARBA00022723"/>
    </source>
</evidence>
<proteinExistence type="predicted"/>
<dbReference type="GO" id="GO:0045944">
    <property type="term" value="P:positive regulation of transcription by RNA polymerase II"/>
    <property type="evidence" value="ECO:0007669"/>
    <property type="project" value="TreeGrafter"/>
</dbReference>
<dbReference type="CDD" id="cd12148">
    <property type="entry name" value="fungal_TF_MHR"/>
    <property type="match status" value="1"/>
</dbReference>
<feature type="compositionally biased region" description="Basic and acidic residues" evidence="7">
    <location>
        <begin position="50"/>
        <end position="64"/>
    </location>
</feature>
<dbReference type="CDD" id="cd00067">
    <property type="entry name" value="GAL4"/>
    <property type="match status" value="1"/>
</dbReference>
<name>A0A1G4K4U8_9SACH</name>
<reference evidence="10" key="1">
    <citation type="submission" date="2016-03" db="EMBL/GenBank/DDBJ databases">
        <authorList>
            <person name="Devillers H."/>
        </authorList>
    </citation>
    <scope>NUCLEOTIDE SEQUENCE [LARGE SCALE GENOMIC DNA]</scope>
</reference>
<feature type="domain" description="Zn(2)-C6 fungal-type" evidence="8">
    <location>
        <begin position="15"/>
        <end position="45"/>
    </location>
</feature>
<keyword evidence="3" id="KW-0805">Transcription regulation</keyword>
<dbReference type="InterPro" id="IPR001138">
    <property type="entry name" value="Zn2Cys6_DnaBD"/>
</dbReference>
<evidence type="ECO:0000256" key="6">
    <source>
        <dbReference type="ARBA" id="ARBA00023242"/>
    </source>
</evidence>
<dbReference type="GO" id="GO:0005634">
    <property type="term" value="C:nucleus"/>
    <property type="evidence" value="ECO:0007669"/>
    <property type="project" value="TreeGrafter"/>
</dbReference>
<dbReference type="SMART" id="SM00066">
    <property type="entry name" value="GAL4"/>
    <property type="match status" value="1"/>
</dbReference>
<keyword evidence="6" id="KW-0539">Nucleus</keyword>
<dbReference type="GO" id="GO:0008270">
    <property type="term" value="F:zinc ion binding"/>
    <property type="evidence" value="ECO:0007669"/>
    <property type="project" value="InterPro"/>
</dbReference>
<dbReference type="GO" id="GO:0000978">
    <property type="term" value="F:RNA polymerase II cis-regulatory region sequence-specific DNA binding"/>
    <property type="evidence" value="ECO:0007669"/>
    <property type="project" value="TreeGrafter"/>
</dbReference>
<keyword evidence="2" id="KW-0862">Zinc</keyword>
<dbReference type="PROSITE" id="PS50048">
    <property type="entry name" value="ZN2_CY6_FUNGAL_2"/>
    <property type="match status" value="1"/>
</dbReference>
<protein>
    <submittedName>
        <fullName evidence="9">LAMI_0F16248g1_1</fullName>
    </submittedName>
</protein>
<dbReference type="OrthoDB" id="2943660at2759"/>
<evidence type="ECO:0000313" key="9">
    <source>
        <dbReference type="EMBL" id="SCU98791.1"/>
    </source>
</evidence>
<dbReference type="EMBL" id="LT598467">
    <property type="protein sequence ID" value="SCU98791.1"/>
    <property type="molecule type" value="Genomic_DNA"/>
</dbReference>
<keyword evidence="1" id="KW-0479">Metal-binding</keyword>
<evidence type="ECO:0000256" key="5">
    <source>
        <dbReference type="ARBA" id="ARBA00023163"/>
    </source>
</evidence>
<accession>A0A1G4K4U8</accession>
<dbReference type="Gene3D" id="4.10.240.10">
    <property type="entry name" value="Zn(2)-C6 fungal-type DNA-binding domain"/>
    <property type="match status" value="1"/>
</dbReference>
<evidence type="ECO:0000256" key="3">
    <source>
        <dbReference type="ARBA" id="ARBA00023015"/>
    </source>
</evidence>